<gene>
    <name evidence="1" type="ORF">LRS13_17545</name>
</gene>
<proteinExistence type="predicted"/>
<dbReference type="Gene3D" id="3.10.310.30">
    <property type="match status" value="1"/>
</dbReference>
<organism evidence="1 2">
    <name type="scientific">Svornostia abyssi</name>
    <dbReference type="NCBI Taxonomy" id="2898438"/>
    <lineage>
        <taxon>Bacteria</taxon>
        <taxon>Bacillati</taxon>
        <taxon>Actinomycetota</taxon>
        <taxon>Thermoleophilia</taxon>
        <taxon>Solirubrobacterales</taxon>
        <taxon>Baekduiaceae</taxon>
        <taxon>Svornostia</taxon>
    </lineage>
</organism>
<name>A0ABY5PPA9_9ACTN</name>
<dbReference type="Proteomes" id="UP001058860">
    <property type="component" value="Chromosome"/>
</dbReference>
<keyword evidence="2" id="KW-1185">Reference proteome</keyword>
<accession>A0ABY5PPA9</accession>
<evidence type="ECO:0000313" key="2">
    <source>
        <dbReference type="Proteomes" id="UP001058860"/>
    </source>
</evidence>
<evidence type="ECO:0000313" key="1">
    <source>
        <dbReference type="EMBL" id="UUY06325.1"/>
    </source>
</evidence>
<reference evidence="2" key="1">
    <citation type="submission" date="2021-11" db="EMBL/GenBank/DDBJ databases">
        <title>Cultivation dependent microbiological survey of springs from the worlds oldest radium mine currently devoted to the extraction of radon-saturated water.</title>
        <authorList>
            <person name="Kapinusova G."/>
            <person name="Smrhova T."/>
            <person name="Strejcek M."/>
            <person name="Suman J."/>
            <person name="Jani K."/>
            <person name="Pajer P."/>
            <person name="Uhlik O."/>
        </authorList>
    </citation>
    <scope>NUCLEOTIDE SEQUENCE [LARGE SCALE GENOMIC DNA]</scope>
    <source>
        <strain evidence="2">J379</strain>
    </source>
</reference>
<dbReference type="EMBL" id="CP088295">
    <property type="protein sequence ID" value="UUY06325.1"/>
    <property type="molecule type" value="Genomic_DNA"/>
</dbReference>
<sequence>MARAGGGGGHRQAAGFTTGMTGDELVAFLREALAEQLAAPR</sequence>
<evidence type="ECO:0008006" key="3">
    <source>
        <dbReference type="Google" id="ProtNLM"/>
    </source>
</evidence>
<protein>
    <recommendedName>
        <fullName evidence="3">DHHA1 domain-containing protein</fullName>
    </recommendedName>
</protein>
<dbReference type="RefSeq" id="WP_353866799.1">
    <property type="nucleotide sequence ID" value="NZ_CP088295.1"/>
</dbReference>